<organism evidence="2 3">
    <name type="scientific">Corynebacterium massiliense DSM 45435</name>
    <dbReference type="NCBI Taxonomy" id="1121364"/>
    <lineage>
        <taxon>Bacteria</taxon>
        <taxon>Bacillati</taxon>
        <taxon>Actinomycetota</taxon>
        <taxon>Actinomycetes</taxon>
        <taxon>Mycobacteriales</taxon>
        <taxon>Corynebacteriaceae</taxon>
        <taxon>Corynebacterium</taxon>
    </lineage>
</organism>
<feature type="transmembrane region" description="Helical" evidence="1">
    <location>
        <begin position="122"/>
        <end position="142"/>
    </location>
</feature>
<evidence type="ECO:0000256" key="1">
    <source>
        <dbReference type="SAM" id="Phobius"/>
    </source>
</evidence>
<gene>
    <name evidence="2" type="ORF">CMASS_06895</name>
</gene>
<sequence length="152" mass="15494">MLAAALCVFGVAGALWGWLRPVQHAHPDPGSDGGFVVDPADHSQFFGYGTFAAATGILGALFAISVFVLRPRLPGLGTLIWLLISVAAGGIAFVVVGDVVAAQSVHVGAEEATLVAPVAPGIAFAAGPFMAALAFWCAVFVAEDYPGRETNS</sequence>
<keyword evidence="1" id="KW-1133">Transmembrane helix</keyword>
<evidence type="ECO:0000313" key="2">
    <source>
        <dbReference type="EMBL" id="WCZ32813.1"/>
    </source>
</evidence>
<accession>A0ABY7U7X6</accession>
<evidence type="ECO:0000313" key="3">
    <source>
        <dbReference type="Proteomes" id="UP001220064"/>
    </source>
</evidence>
<dbReference type="Proteomes" id="UP001220064">
    <property type="component" value="Chromosome"/>
</dbReference>
<dbReference type="EMBL" id="CP063189">
    <property type="protein sequence ID" value="WCZ32813.1"/>
    <property type="molecule type" value="Genomic_DNA"/>
</dbReference>
<keyword evidence="3" id="KW-1185">Reference proteome</keyword>
<name>A0ABY7U7X6_9CORY</name>
<protein>
    <recommendedName>
        <fullName evidence="4">DUF2567 domain-containing protein</fullName>
    </recommendedName>
</protein>
<keyword evidence="1" id="KW-0812">Transmembrane</keyword>
<dbReference type="RefSeq" id="WP_022862286.1">
    <property type="nucleotide sequence ID" value="NZ_ATVG01000001.1"/>
</dbReference>
<keyword evidence="1" id="KW-0472">Membrane</keyword>
<proteinExistence type="predicted"/>
<evidence type="ECO:0008006" key="4">
    <source>
        <dbReference type="Google" id="ProtNLM"/>
    </source>
</evidence>
<reference evidence="2 3" key="1">
    <citation type="submission" date="2020-10" db="EMBL/GenBank/DDBJ databases">
        <title>Complete genome sequence of Corynebacterium massiliense DSM 45435, type strain of Corynebacterium massiliense.</title>
        <authorList>
            <person name="Busche T."/>
            <person name="Kalinowski J."/>
            <person name="Ruckert C."/>
        </authorList>
    </citation>
    <scope>NUCLEOTIDE SEQUENCE [LARGE SCALE GENOMIC DNA]</scope>
    <source>
        <strain evidence="2 3">DSM 45435</strain>
    </source>
</reference>
<feature type="transmembrane region" description="Helical" evidence="1">
    <location>
        <begin position="45"/>
        <end position="68"/>
    </location>
</feature>
<feature type="transmembrane region" description="Helical" evidence="1">
    <location>
        <begin position="80"/>
        <end position="102"/>
    </location>
</feature>